<evidence type="ECO:0000256" key="7">
    <source>
        <dbReference type="ARBA" id="ARBA00023010"/>
    </source>
</evidence>
<dbReference type="Gene3D" id="1.20.1640.10">
    <property type="entry name" value="Multidrug efflux transporter AcrB transmembrane domain"/>
    <property type="match status" value="1"/>
</dbReference>
<dbReference type="InterPro" id="IPR005665">
    <property type="entry name" value="SecF_bac"/>
</dbReference>
<accession>A0A347ZTI0</accession>
<evidence type="ECO:0000256" key="6">
    <source>
        <dbReference type="ARBA" id="ARBA00022989"/>
    </source>
</evidence>
<evidence type="ECO:0000256" key="8">
    <source>
        <dbReference type="ARBA" id="ARBA00023136"/>
    </source>
</evidence>
<evidence type="ECO:0000256" key="1">
    <source>
        <dbReference type="ARBA" id="ARBA00004651"/>
    </source>
</evidence>
<evidence type="ECO:0000313" key="11">
    <source>
        <dbReference type="EMBL" id="REG10814.1"/>
    </source>
</evidence>
<dbReference type="RefSeq" id="WP_116223969.1">
    <property type="nucleotide sequence ID" value="NZ_AP018437.1"/>
</dbReference>
<dbReference type="InterPro" id="IPR048634">
    <property type="entry name" value="SecD_SecF_C"/>
</dbReference>
<dbReference type="GO" id="GO:0065002">
    <property type="term" value="P:intracellular protein transmembrane transport"/>
    <property type="evidence" value="ECO:0007669"/>
    <property type="project" value="UniProtKB-UniRule"/>
</dbReference>
<evidence type="ECO:0000256" key="4">
    <source>
        <dbReference type="ARBA" id="ARBA00022692"/>
    </source>
</evidence>
<comment type="caution">
    <text evidence="11">The sequence shown here is derived from an EMBL/GenBank/DDBJ whole genome shotgun (WGS) entry which is preliminary data.</text>
</comment>
<comment type="caution">
    <text evidence="9">Lacks conserved residue(s) required for the propagation of feature annotation.</text>
</comment>
<dbReference type="GO" id="GO:0005886">
    <property type="term" value="C:plasma membrane"/>
    <property type="evidence" value="ECO:0007669"/>
    <property type="project" value="UniProtKB-SubCell"/>
</dbReference>
<comment type="similarity">
    <text evidence="9">Belongs to the SecD/SecF family. SecF subfamily.</text>
</comment>
<dbReference type="GO" id="GO:0006605">
    <property type="term" value="P:protein targeting"/>
    <property type="evidence" value="ECO:0007669"/>
    <property type="project" value="UniProtKB-UniRule"/>
</dbReference>
<proteinExistence type="inferred from homology"/>
<sequence>MKLNILGKRYLFFFISLAMIVPGLVIIAIHGLPLSIDFTGGSMLEIQFATDKAPAMDDVIALYTDNGINDTQVQFSNSDEGVVAVIKSSSLTQEQHTAIISSLETNFDSNLVELKFDTVGPSISQSVTQRALLAIAISALAVIIYITFAFRGIQHAFRYGVCAIIAMLHDILIVISLGAIGSQLFGWQMDSLYLTALLTVIGFSTQDKIVVFDRIRENSPIMRRVPFEKIVNHSIVQSLQRSINTQLMTSEFLLLSLALFGGTTLREMCIILLVGLLSGTYSSIFIASPILVVWENKEWKTWFRKTKTTEG</sequence>
<dbReference type="PANTHER" id="PTHR30081">
    <property type="entry name" value="PROTEIN-EXPORT MEMBRANE PROTEIN SEC"/>
    <property type="match status" value="1"/>
</dbReference>
<dbReference type="InterPro" id="IPR022645">
    <property type="entry name" value="SecD/SecF_bac"/>
</dbReference>
<dbReference type="GO" id="GO:0043952">
    <property type="term" value="P:protein transport by the Sec complex"/>
    <property type="evidence" value="ECO:0007669"/>
    <property type="project" value="UniProtKB-UniRule"/>
</dbReference>
<feature type="transmembrane region" description="Helical" evidence="9">
    <location>
        <begin position="12"/>
        <end position="32"/>
    </location>
</feature>
<dbReference type="Pfam" id="PF02355">
    <property type="entry name" value="SecD_SecF_C"/>
    <property type="match status" value="1"/>
</dbReference>
<dbReference type="PANTHER" id="PTHR30081:SF8">
    <property type="entry name" value="PROTEIN TRANSLOCASE SUBUNIT SECF"/>
    <property type="match status" value="1"/>
</dbReference>
<protein>
    <recommendedName>
        <fullName evidence="9">Protein-export membrane protein SecF</fullName>
    </recommendedName>
</protein>
<dbReference type="PRINTS" id="PR01755">
    <property type="entry name" value="SECFTRNLCASE"/>
</dbReference>
<comment type="subcellular location">
    <subcellularLocation>
        <location evidence="1 9">Cell membrane</location>
        <topology evidence="1 9">Multi-pass membrane protein</topology>
    </subcellularLocation>
</comment>
<feature type="domain" description="Protein export membrane protein SecD/SecF C-terminal" evidence="10">
    <location>
        <begin position="103"/>
        <end position="296"/>
    </location>
</feature>
<organism evidence="11 12">
    <name type="scientific">Pelolinea submarina</name>
    <dbReference type="NCBI Taxonomy" id="913107"/>
    <lineage>
        <taxon>Bacteria</taxon>
        <taxon>Bacillati</taxon>
        <taxon>Chloroflexota</taxon>
        <taxon>Anaerolineae</taxon>
        <taxon>Anaerolineales</taxon>
        <taxon>Anaerolineaceae</taxon>
        <taxon>Pelolinea</taxon>
    </lineage>
</organism>
<evidence type="ECO:0000256" key="3">
    <source>
        <dbReference type="ARBA" id="ARBA00022475"/>
    </source>
</evidence>
<dbReference type="OrthoDB" id="9805019at2"/>
<evidence type="ECO:0000259" key="10">
    <source>
        <dbReference type="Pfam" id="PF02355"/>
    </source>
</evidence>
<dbReference type="EMBL" id="QUMS01000001">
    <property type="protein sequence ID" value="REG10814.1"/>
    <property type="molecule type" value="Genomic_DNA"/>
</dbReference>
<evidence type="ECO:0000313" key="12">
    <source>
        <dbReference type="Proteomes" id="UP000256388"/>
    </source>
</evidence>
<dbReference type="Proteomes" id="UP000256388">
    <property type="component" value="Unassembled WGS sequence"/>
</dbReference>
<gene>
    <name evidence="9" type="primary">secF</name>
    <name evidence="11" type="ORF">DFR64_0679</name>
</gene>
<dbReference type="AlphaFoldDB" id="A0A347ZTI0"/>
<keyword evidence="3 9" id="KW-1003">Cell membrane</keyword>
<reference evidence="11 12" key="1">
    <citation type="submission" date="2018-08" db="EMBL/GenBank/DDBJ databases">
        <title>Genomic Encyclopedia of Type Strains, Phase IV (KMG-IV): sequencing the most valuable type-strain genomes for metagenomic binning, comparative biology and taxonomic classification.</title>
        <authorList>
            <person name="Goeker M."/>
        </authorList>
    </citation>
    <scope>NUCLEOTIDE SEQUENCE [LARGE SCALE GENOMIC DNA]</scope>
    <source>
        <strain evidence="11 12">DSM 23923</strain>
    </source>
</reference>
<evidence type="ECO:0000256" key="5">
    <source>
        <dbReference type="ARBA" id="ARBA00022927"/>
    </source>
</evidence>
<comment type="subunit">
    <text evidence="9">Forms a complex with SecD. Part of the essential Sec protein translocation apparatus which comprises SecA, SecYEG and auxiliary proteins SecDF. Other proteins may also be involved.</text>
</comment>
<keyword evidence="8 9" id="KW-0472">Membrane</keyword>
<feature type="transmembrane region" description="Helical" evidence="9">
    <location>
        <begin position="131"/>
        <end position="150"/>
    </location>
</feature>
<dbReference type="HAMAP" id="MF_01464_B">
    <property type="entry name" value="SecF_B"/>
    <property type="match status" value="1"/>
</dbReference>
<keyword evidence="5 9" id="KW-0653">Protein transport</keyword>
<evidence type="ECO:0000256" key="2">
    <source>
        <dbReference type="ARBA" id="ARBA00022448"/>
    </source>
</evidence>
<dbReference type="InterPro" id="IPR022646">
    <property type="entry name" value="SecD/SecF_CS"/>
</dbReference>
<dbReference type="GO" id="GO:0015450">
    <property type="term" value="F:protein-transporting ATPase activity"/>
    <property type="evidence" value="ECO:0007669"/>
    <property type="project" value="InterPro"/>
</dbReference>
<name>A0A347ZTI0_9CHLR</name>
<dbReference type="SUPFAM" id="SSF82866">
    <property type="entry name" value="Multidrug efflux transporter AcrB transmembrane domain"/>
    <property type="match status" value="1"/>
</dbReference>
<keyword evidence="6 9" id="KW-1133">Transmembrane helix</keyword>
<keyword evidence="2 9" id="KW-0813">Transport</keyword>
<feature type="transmembrane region" description="Helical" evidence="9">
    <location>
        <begin position="157"/>
        <end position="180"/>
    </location>
</feature>
<keyword evidence="7 9" id="KW-0811">Translocation</keyword>
<keyword evidence="12" id="KW-1185">Reference proteome</keyword>
<dbReference type="NCBIfam" id="TIGR00966">
    <property type="entry name" value="transloc_SecF"/>
    <property type="match status" value="1"/>
</dbReference>
<dbReference type="InterPro" id="IPR022813">
    <property type="entry name" value="SecD/SecF_arch_bac"/>
</dbReference>
<evidence type="ECO:0000256" key="9">
    <source>
        <dbReference type="HAMAP-Rule" id="MF_01464"/>
    </source>
</evidence>
<feature type="transmembrane region" description="Helical" evidence="9">
    <location>
        <begin position="271"/>
        <end position="294"/>
    </location>
</feature>
<keyword evidence="4 9" id="KW-0812">Transmembrane</keyword>
<dbReference type="Pfam" id="PF07549">
    <property type="entry name" value="Sec_GG"/>
    <property type="match status" value="1"/>
</dbReference>
<comment type="function">
    <text evidence="9">Part of the Sec protein translocase complex. Interacts with the SecYEG preprotein conducting channel. SecDF uses the proton motive force (PMF) to complete protein translocation after the ATP-dependent function of SecA.</text>
</comment>